<dbReference type="EMBL" id="JBHFEH010000075">
    <property type="protein sequence ID" value="KAL2048936.1"/>
    <property type="molecule type" value="Genomic_DNA"/>
</dbReference>
<feature type="compositionally biased region" description="Basic and acidic residues" evidence="1">
    <location>
        <begin position="162"/>
        <end position="173"/>
    </location>
</feature>
<feature type="compositionally biased region" description="Basic and acidic residues" evidence="1">
    <location>
        <begin position="91"/>
        <end position="100"/>
    </location>
</feature>
<accession>A0ABR4AVT9</accession>
<evidence type="ECO:0000256" key="1">
    <source>
        <dbReference type="SAM" id="MobiDB-lite"/>
    </source>
</evidence>
<feature type="region of interest" description="Disordered" evidence="1">
    <location>
        <begin position="1"/>
        <end position="140"/>
    </location>
</feature>
<protein>
    <submittedName>
        <fullName evidence="2">Uncharacterized protein</fullName>
    </submittedName>
</protein>
<feature type="compositionally biased region" description="Basic and acidic residues" evidence="1">
    <location>
        <begin position="108"/>
        <end position="128"/>
    </location>
</feature>
<comment type="caution">
    <text evidence="2">The sequence shown here is derived from an EMBL/GenBank/DDBJ whole genome shotgun (WGS) entry which is preliminary data.</text>
</comment>
<keyword evidence="3" id="KW-1185">Reference proteome</keyword>
<proteinExistence type="predicted"/>
<dbReference type="Proteomes" id="UP001590951">
    <property type="component" value="Unassembled WGS sequence"/>
</dbReference>
<evidence type="ECO:0000313" key="3">
    <source>
        <dbReference type="Proteomes" id="UP001590951"/>
    </source>
</evidence>
<name>A0ABR4AVT9_9LECA</name>
<sequence length="173" mass="20437">MIYHKARVQEKKFKEDERRNRSSRRGSATRALPIRNRQYGASYNEDRAPRRSSNRSLRYEDDLPTQRSRSQPLRRSNTRGLPELYELYESPPRRSRDRYDNPAPRRSITRELYEDDRSSRRSDNRRGGGDTLIDLSDLPEATAERIARIIGKSPQRVGRSTPRSDLRVSFERD</sequence>
<organism evidence="2 3">
    <name type="scientific">Lepraria finkii</name>
    <dbReference type="NCBI Taxonomy" id="1340010"/>
    <lineage>
        <taxon>Eukaryota</taxon>
        <taxon>Fungi</taxon>
        <taxon>Dikarya</taxon>
        <taxon>Ascomycota</taxon>
        <taxon>Pezizomycotina</taxon>
        <taxon>Lecanoromycetes</taxon>
        <taxon>OSLEUM clade</taxon>
        <taxon>Lecanoromycetidae</taxon>
        <taxon>Lecanorales</taxon>
        <taxon>Lecanorineae</taxon>
        <taxon>Stereocaulaceae</taxon>
        <taxon>Lepraria</taxon>
    </lineage>
</organism>
<reference evidence="2 3" key="1">
    <citation type="submission" date="2024-09" db="EMBL/GenBank/DDBJ databases">
        <title>Rethinking Asexuality: The Enigmatic Case of Functional Sexual Genes in Lepraria (Stereocaulaceae).</title>
        <authorList>
            <person name="Doellman M."/>
            <person name="Sun Y."/>
            <person name="Barcenas-Pena A."/>
            <person name="Lumbsch H.T."/>
            <person name="Grewe F."/>
        </authorList>
    </citation>
    <scope>NUCLEOTIDE SEQUENCE [LARGE SCALE GENOMIC DNA]</scope>
    <source>
        <strain evidence="2 3">Grewe 0041</strain>
    </source>
</reference>
<gene>
    <name evidence="2" type="ORF">ABVK25_010789</name>
</gene>
<feature type="region of interest" description="Disordered" evidence="1">
    <location>
        <begin position="152"/>
        <end position="173"/>
    </location>
</feature>
<feature type="compositionally biased region" description="Polar residues" evidence="1">
    <location>
        <begin position="65"/>
        <end position="79"/>
    </location>
</feature>
<evidence type="ECO:0000313" key="2">
    <source>
        <dbReference type="EMBL" id="KAL2048936.1"/>
    </source>
</evidence>
<feature type="compositionally biased region" description="Basic and acidic residues" evidence="1">
    <location>
        <begin position="7"/>
        <end position="20"/>
    </location>
</feature>